<accession>A0A0M0JXI5</accession>
<dbReference type="PANTHER" id="PTHR46880:SF5">
    <property type="entry name" value="DUF4371 DOMAIN-CONTAINING PROTEIN"/>
    <property type="match status" value="1"/>
</dbReference>
<protein>
    <submittedName>
        <fullName evidence="2">Uncharacterized protein</fullName>
    </submittedName>
</protein>
<gene>
    <name evidence="2" type="ORF">Ctob_015726</name>
</gene>
<dbReference type="PANTHER" id="PTHR46880">
    <property type="entry name" value="RAS-ASSOCIATING DOMAIN-CONTAINING PROTEIN"/>
    <property type="match status" value="1"/>
</dbReference>
<keyword evidence="1" id="KW-0472">Membrane</keyword>
<keyword evidence="3" id="KW-1185">Reference proteome</keyword>
<dbReference type="AlphaFoldDB" id="A0A0M0JXI5"/>
<dbReference type="EMBL" id="JWZX01002145">
    <property type="protein sequence ID" value="KOO30853.1"/>
    <property type="molecule type" value="Genomic_DNA"/>
</dbReference>
<keyword evidence="1" id="KW-0812">Transmembrane</keyword>
<evidence type="ECO:0000256" key="1">
    <source>
        <dbReference type="SAM" id="Phobius"/>
    </source>
</evidence>
<feature type="transmembrane region" description="Helical" evidence="1">
    <location>
        <begin position="98"/>
        <end position="119"/>
    </location>
</feature>
<proteinExistence type="predicted"/>
<dbReference type="OrthoDB" id="6159421at2759"/>
<dbReference type="Proteomes" id="UP000037460">
    <property type="component" value="Unassembled WGS sequence"/>
</dbReference>
<sequence length="225" mass="25436">MEGAAKDHALSEWFERCLRDVIFYFSNSTNRSTALANLQEHLQLDALKMLKLHAVRWLSRDACTARLLKNYQALVIEFQNDAKAHRPTTAASTSAGGIWAFMVTHLFVFCLCAYADILAKLALISRLFQQQVVTYSVVTQGVRDLLTYLRFTYLDSQNMGGLHLRDLLQPIAHSLSAEKIEKIKTYQFRNTTINFSASEHEAAKKGIRGKSASGNCEAHRMVLHQ</sequence>
<organism evidence="2 3">
    <name type="scientific">Chrysochromulina tobinii</name>
    <dbReference type="NCBI Taxonomy" id="1460289"/>
    <lineage>
        <taxon>Eukaryota</taxon>
        <taxon>Haptista</taxon>
        <taxon>Haptophyta</taxon>
        <taxon>Prymnesiophyceae</taxon>
        <taxon>Prymnesiales</taxon>
        <taxon>Chrysochromulinaceae</taxon>
        <taxon>Chrysochromulina</taxon>
    </lineage>
</organism>
<evidence type="ECO:0000313" key="3">
    <source>
        <dbReference type="Proteomes" id="UP000037460"/>
    </source>
</evidence>
<name>A0A0M0JXI5_9EUKA</name>
<comment type="caution">
    <text evidence="2">The sequence shown here is derived from an EMBL/GenBank/DDBJ whole genome shotgun (WGS) entry which is preliminary data.</text>
</comment>
<keyword evidence="1" id="KW-1133">Transmembrane helix</keyword>
<evidence type="ECO:0000313" key="2">
    <source>
        <dbReference type="EMBL" id="KOO30853.1"/>
    </source>
</evidence>
<reference evidence="3" key="1">
    <citation type="journal article" date="2015" name="PLoS Genet.">
        <title>Genome Sequence and Transcriptome Analyses of Chrysochromulina tobin: Metabolic Tools for Enhanced Algal Fitness in the Prominent Order Prymnesiales (Haptophyceae).</title>
        <authorList>
            <person name="Hovde B.T."/>
            <person name="Deodato C.R."/>
            <person name="Hunsperger H.M."/>
            <person name="Ryken S.A."/>
            <person name="Yost W."/>
            <person name="Jha R.K."/>
            <person name="Patterson J."/>
            <person name="Monnat R.J. Jr."/>
            <person name="Barlow S.B."/>
            <person name="Starkenburg S.R."/>
            <person name="Cattolico R.A."/>
        </authorList>
    </citation>
    <scope>NUCLEOTIDE SEQUENCE</scope>
    <source>
        <strain evidence="3">CCMP291</strain>
    </source>
</reference>